<dbReference type="PANTHER" id="PTHR46383:SF1">
    <property type="entry name" value="ASPARTATE AMINOTRANSFERASE"/>
    <property type="match status" value="1"/>
</dbReference>
<dbReference type="EC" id="2.6.1.-" evidence="6"/>
<proteinExistence type="inferred from homology"/>
<dbReference type="OrthoDB" id="9802328at2"/>
<comment type="cofactor">
    <cofactor evidence="1 6">
        <name>pyridoxal 5'-phosphate</name>
        <dbReference type="ChEBI" id="CHEBI:597326"/>
    </cofactor>
</comment>
<dbReference type="InterPro" id="IPR015422">
    <property type="entry name" value="PyrdxlP-dep_Trfase_small"/>
</dbReference>
<dbReference type="FunFam" id="3.40.640.10:FF:000033">
    <property type="entry name" value="Aspartate aminotransferase"/>
    <property type="match status" value="1"/>
</dbReference>
<evidence type="ECO:0000259" key="7">
    <source>
        <dbReference type="Pfam" id="PF00155"/>
    </source>
</evidence>
<keyword evidence="3 6" id="KW-0032">Aminotransferase</keyword>
<dbReference type="InterPro" id="IPR050596">
    <property type="entry name" value="AspAT/PAT-like"/>
</dbReference>
<evidence type="ECO:0000256" key="4">
    <source>
        <dbReference type="ARBA" id="ARBA00022679"/>
    </source>
</evidence>
<dbReference type="Pfam" id="PF00155">
    <property type="entry name" value="Aminotran_1_2"/>
    <property type="match status" value="1"/>
</dbReference>
<dbReference type="PANTHER" id="PTHR46383">
    <property type="entry name" value="ASPARTATE AMINOTRANSFERASE"/>
    <property type="match status" value="1"/>
</dbReference>
<dbReference type="SUPFAM" id="SSF53383">
    <property type="entry name" value="PLP-dependent transferases"/>
    <property type="match status" value="1"/>
</dbReference>
<evidence type="ECO:0000313" key="8">
    <source>
        <dbReference type="EMBL" id="SJZ71730.1"/>
    </source>
</evidence>
<dbReference type="GO" id="GO:0006520">
    <property type="term" value="P:amino acid metabolic process"/>
    <property type="evidence" value="ECO:0007669"/>
    <property type="project" value="InterPro"/>
</dbReference>
<keyword evidence="9" id="KW-1185">Reference proteome</keyword>
<evidence type="ECO:0000256" key="6">
    <source>
        <dbReference type="RuleBase" id="RU000481"/>
    </source>
</evidence>
<sequence length="400" mass="44455">MMLSERARKLAPSVTLQAAAKAKKLKAQGNDVKILTVGEPDFATPKNIQDAAIQAIQSGKASYYTATPGIPQLRKAIENRFRNVYGIDFQDENIVVTDGAKFALYSLFQAILNEGDEVLIPVPYWVSYAEQVKLAEATPVFVYATEENDYKVTVEQLEEQRTENTRAVIINSPSNPTGMIYSYDELKAIGEWAVRNNVLIVADDIYGRLVYNGNKFTPIASISEEIRENTVIINGVSKAYAMTGWRIGFAIGNEEIIKAMIKIGSQSTSNPTAVSQFAALEALNGTQEVVEEMRQSYEERLNEIYPKVAALPGFKLKKPQGAFYLFPNIKETLDMIGMENATEFVDALLEEEYVALVTGDGFGSPYNVRLSYATDLATLNEAVDRIARFIESKKKEFRGK</sequence>
<dbReference type="InterPro" id="IPR015421">
    <property type="entry name" value="PyrdxlP-dep_Trfase_major"/>
</dbReference>
<gene>
    <name evidence="8" type="ORF">SAMN02745116_01242</name>
</gene>
<dbReference type="GO" id="GO:0008483">
    <property type="term" value="F:transaminase activity"/>
    <property type="evidence" value="ECO:0007669"/>
    <property type="project" value="UniProtKB-KW"/>
</dbReference>
<evidence type="ECO:0000256" key="5">
    <source>
        <dbReference type="ARBA" id="ARBA00022898"/>
    </source>
</evidence>
<evidence type="ECO:0000256" key="2">
    <source>
        <dbReference type="ARBA" id="ARBA00007441"/>
    </source>
</evidence>
<dbReference type="CDD" id="cd00609">
    <property type="entry name" value="AAT_like"/>
    <property type="match status" value="1"/>
</dbReference>
<evidence type="ECO:0000256" key="1">
    <source>
        <dbReference type="ARBA" id="ARBA00001933"/>
    </source>
</evidence>
<dbReference type="GO" id="GO:0030170">
    <property type="term" value="F:pyridoxal phosphate binding"/>
    <property type="evidence" value="ECO:0007669"/>
    <property type="project" value="InterPro"/>
</dbReference>
<accession>A0A1T4MXB4</accession>
<dbReference type="InterPro" id="IPR004839">
    <property type="entry name" value="Aminotransferase_I/II_large"/>
</dbReference>
<dbReference type="EMBL" id="FUXI01000012">
    <property type="protein sequence ID" value="SJZ71730.1"/>
    <property type="molecule type" value="Genomic_DNA"/>
</dbReference>
<feature type="domain" description="Aminotransferase class I/classII large" evidence="7">
    <location>
        <begin position="34"/>
        <end position="386"/>
    </location>
</feature>
<dbReference type="Gene3D" id="3.90.1150.10">
    <property type="entry name" value="Aspartate Aminotransferase, domain 1"/>
    <property type="match status" value="1"/>
</dbReference>
<organism evidence="8 9">
    <name type="scientific">Pilibacter termitis</name>
    <dbReference type="NCBI Taxonomy" id="263852"/>
    <lineage>
        <taxon>Bacteria</taxon>
        <taxon>Bacillati</taxon>
        <taxon>Bacillota</taxon>
        <taxon>Bacilli</taxon>
        <taxon>Lactobacillales</taxon>
        <taxon>Enterococcaceae</taxon>
        <taxon>Pilibacter</taxon>
    </lineage>
</organism>
<reference evidence="8 9" key="1">
    <citation type="submission" date="2017-02" db="EMBL/GenBank/DDBJ databases">
        <authorList>
            <person name="Peterson S.W."/>
        </authorList>
    </citation>
    <scope>NUCLEOTIDE SEQUENCE [LARGE SCALE GENOMIC DNA]</scope>
    <source>
        <strain evidence="8 9">ATCC BAA-1030</strain>
    </source>
</reference>
<dbReference type="PROSITE" id="PS00105">
    <property type="entry name" value="AA_TRANSFER_CLASS_1"/>
    <property type="match status" value="1"/>
</dbReference>
<protein>
    <recommendedName>
        <fullName evidence="6">Aminotransferase</fullName>
        <ecNumber evidence="6">2.6.1.-</ecNumber>
    </recommendedName>
</protein>
<dbReference type="Gene3D" id="3.40.640.10">
    <property type="entry name" value="Type I PLP-dependent aspartate aminotransferase-like (Major domain)"/>
    <property type="match status" value="1"/>
</dbReference>
<dbReference type="Proteomes" id="UP000190328">
    <property type="component" value="Unassembled WGS sequence"/>
</dbReference>
<dbReference type="RefSeq" id="WP_078807176.1">
    <property type="nucleotide sequence ID" value="NZ_FUXI01000012.1"/>
</dbReference>
<dbReference type="InterPro" id="IPR015424">
    <property type="entry name" value="PyrdxlP-dep_Trfase"/>
</dbReference>
<dbReference type="InterPro" id="IPR004838">
    <property type="entry name" value="NHTrfase_class1_PyrdxlP-BS"/>
</dbReference>
<dbReference type="PRINTS" id="PR00753">
    <property type="entry name" value="ACCSYNTHASE"/>
</dbReference>
<evidence type="ECO:0000256" key="3">
    <source>
        <dbReference type="ARBA" id="ARBA00022576"/>
    </source>
</evidence>
<keyword evidence="5" id="KW-0663">Pyridoxal phosphate</keyword>
<keyword evidence="4 6" id="KW-0808">Transferase</keyword>
<dbReference type="AlphaFoldDB" id="A0A1T4MXB4"/>
<evidence type="ECO:0000313" key="9">
    <source>
        <dbReference type="Proteomes" id="UP000190328"/>
    </source>
</evidence>
<dbReference type="STRING" id="263852.SAMN02745116_01242"/>
<comment type="similarity">
    <text evidence="2 6">Belongs to the class-I pyridoxal-phosphate-dependent aminotransferase family.</text>
</comment>
<name>A0A1T4MXB4_9ENTE</name>